<dbReference type="NCBIfam" id="TIGR02937">
    <property type="entry name" value="sigma70-ECF"/>
    <property type="match status" value="1"/>
</dbReference>
<protein>
    <recommendedName>
        <fullName evidence="6">RNA polymerase subunit sigma-24</fullName>
    </recommendedName>
</protein>
<organism evidence="4 5">
    <name type="scientific">Gemmatimonas phototrophica</name>
    <dbReference type="NCBI Taxonomy" id="1379270"/>
    <lineage>
        <taxon>Bacteria</taxon>
        <taxon>Pseudomonadati</taxon>
        <taxon>Gemmatimonadota</taxon>
        <taxon>Gemmatimonadia</taxon>
        <taxon>Gemmatimonadales</taxon>
        <taxon>Gemmatimonadaceae</taxon>
        <taxon>Gemmatimonas</taxon>
    </lineage>
</organism>
<dbReference type="SUPFAM" id="SSF48452">
    <property type="entry name" value="TPR-like"/>
    <property type="match status" value="1"/>
</dbReference>
<dbReference type="SUPFAM" id="SSF88659">
    <property type="entry name" value="Sigma3 and sigma4 domains of RNA polymerase sigma factors"/>
    <property type="match status" value="1"/>
</dbReference>
<dbReference type="STRING" id="1379270.GEMMAAP_15985"/>
<dbReference type="PANTHER" id="PTHR47756">
    <property type="entry name" value="BLL6612 PROTEIN-RELATED"/>
    <property type="match status" value="1"/>
</dbReference>
<dbReference type="InterPro" id="IPR013249">
    <property type="entry name" value="RNA_pol_sigma70_r4_t2"/>
</dbReference>
<gene>
    <name evidence="4" type="ORF">GEMMAAP_15985</name>
</gene>
<feature type="domain" description="RNA polymerase sigma-70 region 2" evidence="1">
    <location>
        <begin position="21"/>
        <end position="78"/>
    </location>
</feature>
<dbReference type="KEGG" id="gph:GEMMAAP_15985"/>
<accession>A0A145Q571</accession>
<dbReference type="Pfam" id="PF20239">
    <property type="entry name" value="DUF6596"/>
    <property type="match status" value="1"/>
</dbReference>
<evidence type="ECO:0000313" key="5">
    <source>
        <dbReference type="Proteomes" id="UP000076404"/>
    </source>
</evidence>
<keyword evidence="5" id="KW-1185">Reference proteome</keyword>
<evidence type="ECO:0000313" key="4">
    <source>
        <dbReference type="EMBL" id="AMW06932.1"/>
    </source>
</evidence>
<dbReference type="Pfam" id="PF04542">
    <property type="entry name" value="Sigma70_r2"/>
    <property type="match status" value="1"/>
</dbReference>
<dbReference type="Gene3D" id="1.10.1740.10">
    <property type="match status" value="1"/>
</dbReference>
<name>A0A145Q571_9BACT</name>
<feature type="domain" description="RNA polymerase sigma factor 70 region 4 type 2" evidence="2">
    <location>
        <begin position="111"/>
        <end position="162"/>
    </location>
</feature>
<dbReference type="InterPro" id="IPR046531">
    <property type="entry name" value="DUF6596"/>
</dbReference>
<dbReference type="eggNOG" id="COG4941">
    <property type="taxonomic scope" value="Bacteria"/>
</dbReference>
<dbReference type="PANTHER" id="PTHR47756:SF2">
    <property type="entry name" value="BLL6612 PROTEIN"/>
    <property type="match status" value="1"/>
</dbReference>
<dbReference type="InterPro" id="IPR014284">
    <property type="entry name" value="RNA_pol_sigma-70_dom"/>
</dbReference>
<dbReference type="Proteomes" id="UP000076404">
    <property type="component" value="Chromosome"/>
</dbReference>
<evidence type="ECO:0000259" key="2">
    <source>
        <dbReference type="Pfam" id="PF08281"/>
    </source>
</evidence>
<dbReference type="InterPro" id="IPR007627">
    <property type="entry name" value="RNA_pol_sigma70_r2"/>
</dbReference>
<sequence length="414" mass="44988">MTLLTDPQGFRSAAAALTAVLLRKYGTGQWDTVEDAVQDAFVAAARTWPVSGAPTVPLAWLTRVAHRRYLDRLRAGRRLVADDGQADQVASPEPDDTANETPLGDDQLRLLFMCCHPALSADSRVALTLKCVAQLSVPEIARLLRAEESAVAQRLVRAKRTLRDARASFVVPSAAEVPIRLDDVLTVCYALFAEGHLATGGDLLVRGDLCQEALRLVTILTQWPETAQPHTHALLALLCFTAARLPARADGDDVVSLREQDRSRWDARLIARGVRALDASASGAQFTRYHAEAEIAAAHSLSRSWTDTPWAVIVAAYDRLLTIAPSPMARLSRLVALAECGEVAQALDALEADATMFAHWPEWHAVHGTLRARAGEYHRAVDAFNAALALPASVPVRRYWTRQREAALAAGARG</sequence>
<dbReference type="GO" id="GO:0003677">
    <property type="term" value="F:DNA binding"/>
    <property type="evidence" value="ECO:0007669"/>
    <property type="project" value="InterPro"/>
</dbReference>
<reference evidence="4 5" key="2">
    <citation type="journal article" date="2016" name="Environ. Microbiol. Rep.">
        <title>Metagenomic evidence for the presence of phototrophic Gemmatimonadetes bacteria in diverse environments.</title>
        <authorList>
            <person name="Zeng Y."/>
            <person name="Baumbach J."/>
            <person name="Barbosa E.G."/>
            <person name="Azevedo V."/>
            <person name="Zhang C."/>
            <person name="Koblizek M."/>
        </authorList>
    </citation>
    <scope>NUCLEOTIDE SEQUENCE [LARGE SCALE GENOMIC DNA]</scope>
    <source>
        <strain evidence="4 5">AP64</strain>
    </source>
</reference>
<dbReference type="InterPro" id="IPR013325">
    <property type="entry name" value="RNA_pol_sigma_r2"/>
</dbReference>
<dbReference type="InterPro" id="IPR013324">
    <property type="entry name" value="RNA_pol_sigma_r3/r4-like"/>
</dbReference>
<evidence type="ECO:0000259" key="3">
    <source>
        <dbReference type="Pfam" id="PF20239"/>
    </source>
</evidence>
<evidence type="ECO:0008006" key="6">
    <source>
        <dbReference type="Google" id="ProtNLM"/>
    </source>
</evidence>
<feature type="domain" description="DUF6596" evidence="3">
    <location>
        <begin position="180"/>
        <end position="280"/>
    </location>
</feature>
<dbReference type="InterPro" id="IPR011990">
    <property type="entry name" value="TPR-like_helical_dom_sf"/>
</dbReference>
<dbReference type="EMBL" id="CP011454">
    <property type="protein sequence ID" value="AMW06932.1"/>
    <property type="molecule type" value="Genomic_DNA"/>
</dbReference>
<dbReference type="InterPro" id="IPR036388">
    <property type="entry name" value="WH-like_DNA-bd_sf"/>
</dbReference>
<dbReference type="GO" id="GO:0016987">
    <property type="term" value="F:sigma factor activity"/>
    <property type="evidence" value="ECO:0007669"/>
    <property type="project" value="InterPro"/>
</dbReference>
<dbReference type="GO" id="GO:0006352">
    <property type="term" value="P:DNA-templated transcription initiation"/>
    <property type="evidence" value="ECO:0007669"/>
    <property type="project" value="InterPro"/>
</dbReference>
<reference evidence="4 5" key="1">
    <citation type="journal article" date="2014" name="Proc. Natl. Acad. Sci. U.S.A.">
        <title>Functional type 2 photosynthetic reaction centers found in the rare bacterial phylum Gemmatimonadetes.</title>
        <authorList>
            <person name="Zeng Y."/>
            <person name="Feng F."/>
            <person name="Medova H."/>
            <person name="Dean J."/>
            <person name="Koblizek M."/>
        </authorList>
    </citation>
    <scope>NUCLEOTIDE SEQUENCE [LARGE SCALE GENOMIC DNA]</scope>
    <source>
        <strain evidence="4 5">AP64</strain>
    </source>
</reference>
<dbReference type="Gene3D" id="1.10.10.10">
    <property type="entry name" value="Winged helix-like DNA-binding domain superfamily/Winged helix DNA-binding domain"/>
    <property type="match status" value="1"/>
</dbReference>
<dbReference type="SUPFAM" id="SSF88946">
    <property type="entry name" value="Sigma2 domain of RNA polymerase sigma factors"/>
    <property type="match status" value="1"/>
</dbReference>
<dbReference type="Pfam" id="PF08281">
    <property type="entry name" value="Sigma70_r4_2"/>
    <property type="match status" value="1"/>
</dbReference>
<evidence type="ECO:0000259" key="1">
    <source>
        <dbReference type="Pfam" id="PF04542"/>
    </source>
</evidence>
<proteinExistence type="predicted"/>
<dbReference type="AlphaFoldDB" id="A0A145Q571"/>